<keyword evidence="1" id="KW-0812">Transmembrane</keyword>
<dbReference type="SUPFAM" id="SSF56935">
    <property type="entry name" value="Porins"/>
    <property type="match status" value="1"/>
</dbReference>
<keyword evidence="1" id="KW-0813">Transport</keyword>
<feature type="chain" id="PRO_5016439432" description="TonB-dependent receptor plug domain-containing protein" evidence="2">
    <location>
        <begin position="20"/>
        <end position="134"/>
    </location>
</feature>
<dbReference type="EMBL" id="CP030041">
    <property type="protein sequence ID" value="AWW28986.1"/>
    <property type="molecule type" value="Genomic_DNA"/>
</dbReference>
<organism evidence="3 4">
    <name type="scientific">Echinicola strongylocentroti</name>
    <dbReference type="NCBI Taxonomy" id="1795355"/>
    <lineage>
        <taxon>Bacteria</taxon>
        <taxon>Pseudomonadati</taxon>
        <taxon>Bacteroidota</taxon>
        <taxon>Cytophagia</taxon>
        <taxon>Cytophagales</taxon>
        <taxon>Cyclobacteriaceae</taxon>
        <taxon>Echinicola</taxon>
    </lineage>
</organism>
<protein>
    <recommendedName>
        <fullName evidence="5">TonB-dependent receptor plug domain-containing protein</fullName>
    </recommendedName>
</protein>
<keyword evidence="4" id="KW-1185">Reference proteome</keyword>
<evidence type="ECO:0000256" key="1">
    <source>
        <dbReference type="PROSITE-ProRule" id="PRU01360"/>
    </source>
</evidence>
<evidence type="ECO:0000256" key="2">
    <source>
        <dbReference type="SAM" id="SignalP"/>
    </source>
</evidence>
<dbReference type="Proteomes" id="UP000248688">
    <property type="component" value="Chromosome"/>
</dbReference>
<keyword evidence="1" id="KW-0472">Membrane</keyword>
<dbReference type="OrthoDB" id="679547at2"/>
<evidence type="ECO:0000313" key="4">
    <source>
        <dbReference type="Proteomes" id="UP000248688"/>
    </source>
</evidence>
<gene>
    <name evidence="3" type="ORF">DN752_01905</name>
</gene>
<dbReference type="AlphaFoldDB" id="A0A2Z4IEC3"/>
<evidence type="ECO:0000313" key="3">
    <source>
        <dbReference type="EMBL" id="AWW28986.1"/>
    </source>
</evidence>
<proteinExistence type="inferred from homology"/>
<keyword evidence="2" id="KW-0732">Signal</keyword>
<feature type="signal peptide" evidence="2">
    <location>
        <begin position="1"/>
        <end position="19"/>
    </location>
</feature>
<comment type="subcellular location">
    <subcellularLocation>
        <location evidence="1">Cell outer membrane</location>
        <topology evidence="1">Multi-pass membrane protein</topology>
    </subcellularLocation>
</comment>
<keyword evidence="1" id="KW-1134">Transmembrane beta strand</keyword>
<evidence type="ECO:0008006" key="5">
    <source>
        <dbReference type="Google" id="ProtNLM"/>
    </source>
</evidence>
<dbReference type="InterPro" id="IPR037066">
    <property type="entry name" value="Plug_dom_sf"/>
</dbReference>
<accession>A0A2Z4IEC3</accession>
<dbReference type="Gene3D" id="2.170.130.10">
    <property type="entry name" value="TonB-dependent receptor, plug domain"/>
    <property type="match status" value="1"/>
</dbReference>
<comment type="similarity">
    <text evidence="1">Belongs to the TonB-dependent receptor family.</text>
</comment>
<dbReference type="GO" id="GO:0009279">
    <property type="term" value="C:cell outer membrane"/>
    <property type="evidence" value="ECO:0007669"/>
    <property type="project" value="UniProtKB-SubCell"/>
</dbReference>
<name>A0A2Z4IEC3_9BACT</name>
<dbReference type="KEGG" id="est:DN752_01905"/>
<dbReference type="PROSITE" id="PS52016">
    <property type="entry name" value="TONB_DEPENDENT_REC_3"/>
    <property type="match status" value="1"/>
</dbReference>
<reference evidence="3 4" key="1">
    <citation type="submission" date="2018-06" db="EMBL/GenBank/DDBJ databases">
        <title>Echinicola strongylocentroti sp. nov., isolated from a sea urchin Strongylocentrotus intermedius.</title>
        <authorList>
            <person name="Bae S.S."/>
        </authorList>
    </citation>
    <scope>NUCLEOTIDE SEQUENCE [LARGE SCALE GENOMIC DNA]</scope>
    <source>
        <strain evidence="3 4">MEBiC08714</strain>
    </source>
</reference>
<dbReference type="InterPro" id="IPR039426">
    <property type="entry name" value="TonB-dep_rcpt-like"/>
</dbReference>
<dbReference type="RefSeq" id="WP_112782407.1">
    <property type="nucleotide sequence ID" value="NZ_CP030041.1"/>
</dbReference>
<sequence length="134" mass="14995">MRSFILLSFLISLAHFSWAQQEKTIPEDNNKIPRSNIICRVTVSLQPTDHFLADSIPKTDFYEKMVTEIDETLNINGKTNTVPLIIIDGVPSNIADLNKYTETEIGQYQILSHPSSTAIFGSRGDDGVVLIKTK</sequence>
<keyword evidence="1" id="KW-0998">Cell outer membrane</keyword>